<dbReference type="AlphaFoldDB" id="A0A0R3U5E9"/>
<dbReference type="GO" id="GO:0003924">
    <property type="term" value="F:GTPase activity"/>
    <property type="evidence" value="ECO:0007669"/>
    <property type="project" value="InterPro"/>
</dbReference>
<dbReference type="GO" id="GO:0005096">
    <property type="term" value="F:GTPase activator activity"/>
    <property type="evidence" value="ECO:0007669"/>
    <property type="project" value="TreeGrafter"/>
</dbReference>
<protein>
    <recommendedName>
        <fullName evidence="3">Rho GTPase-activating protein 190</fullName>
    </recommendedName>
</protein>
<dbReference type="GO" id="GO:0007266">
    <property type="term" value="P:Rho protein signal transduction"/>
    <property type="evidence" value="ECO:0007669"/>
    <property type="project" value="TreeGrafter"/>
</dbReference>
<dbReference type="InterPro" id="IPR001806">
    <property type="entry name" value="Small_GTPase"/>
</dbReference>
<sequence>MSFPSGSYHSDADVIPTYTVCIIGDPQSGKSCFCNRFVYSHPDWYQEGHPSVLSEADFSGPVVNFDHWLYWGTVTRRLDDEASVRFCVIEQTEFLSDATSLPFRSPKKLSLSSNASSIHLNNVATASGVASPTNVTPFPLKELHSSNRLHDYILRSTAINLYSPGKLRYYSFEKLGQEQHCQQESFHNPGPLEVHGFLVIYDVSRRASCHDLPDHHQQQFSFLVDVLTLISKRKKPIVVVASKRDAVDEQCLSGVIQFLQKSADFRKIPIVEVSAHRNINVELAFLTLARLLDGTGNGNKSRCSKIKLLSYQDAIREQEEHQRRLREAFVNRVSLSPVGFLTDWQTFLSRYSHQSDVARFIDLWGSEVARETFEQFTAQWKNETKRRHLAKLPDALSTMLLYVGPVTNQYACCTISLQITKPHLFVPTLCVAHLFYQKYGSLLSGFNFAGQQPGLIVSGVKTAVCLASIYLGFSARKPPGDILQRLRTHSQFEHFFISEKSSDDPINDSNFLQRHGVQKDESKIPFSLALKEPPDNGDSPFIESIKSLVCAEAWAANMSAFEDILLQRQFIGTKDFSLTILPGQSFNDYKLSLIDSGSDLSHEEKLEVYQKFQECIRLTAREEFLDLLLEHLPQFICVVSDYLTCLGDNYITTAASVLQTPPNRFPDMNRSRPASPVSEQTNVPIRSVQLPSADIRLCAGLAPPRGAKEQQLGLIRDRISCDRRYRAMDYMPSERQTLLASHFDILLPRSSKTEISPSQPQTSFHRHYSCSFVDQNNSFKLAFPLPHCPAYQTGRCMDLLFTNLCSDFGWGVRWEQGSFSSHLSCLLGQGGDKRLCVAVCAVCTDVTAASAAINLFRAAGFTPEGVTSPNQLTTCYYSGSTQTLVSSWPLASTLLTPADNVASLIGNPMISTVMGTVQATFLSHHEASSHRHFFSVICQCFPLQRVL</sequence>
<reference evidence="1 2" key="1">
    <citation type="submission" date="2018-10" db="EMBL/GenBank/DDBJ databases">
        <authorList>
            <consortium name="Pathogen Informatics"/>
        </authorList>
    </citation>
    <scope>NUCLEOTIDE SEQUENCE [LARGE SCALE GENOMIC DNA]</scope>
</reference>
<dbReference type="GO" id="GO:0050770">
    <property type="term" value="P:regulation of axonogenesis"/>
    <property type="evidence" value="ECO:0007669"/>
    <property type="project" value="TreeGrafter"/>
</dbReference>
<evidence type="ECO:0008006" key="3">
    <source>
        <dbReference type="Google" id="ProtNLM"/>
    </source>
</evidence>
<dbReference type="SUPFAM" id="SSF52540">
    <property type="entry name" value="P-loop containing nucleoside triphosphate hydrolases"/>
    <property type="match status" value="1"/>
</dbReference>
<organism evidence="1 2">
    <name type="scientific">Mesocestoides corti</name>
    <name type="common">Flatworm</name>
    <dbReference type="NCBI Taxonomy" id="53468"/>
    <lineage>
        <taxon>Eukaryota</taxon>
        <taxon>Metazoa</taxon>
        <taxon>Spiralia</taxon>
        <taxon>Lophotrochozoa</taxon>
        <taxon>Platyhelminthes</taxon>
        <taxon>Cestoda</taxon>
        <taxon>Eucestoda</taxon>
        <taxon>Cyclophyllidea</taxon>
        <taxon>Mesocestoididae</taxon>
        <taxon>Mesocestoides</taxon>
    </lineage>
</organism>
<accession>A0A0R3U5E9</accession>
<evidence type="ECO:0000313" key="1">
    <source>
        <dbReference type="EMBL" id="VDD75943.1"/>
    </source>
</evidence>
<dbReference type="PRINTS" id="PR00449">
    <property type="entry name" value="RASTRNSFRMNG"/>
</dbReference>
<dbReference type="GO" id="GO:0005525">
    <property type="term" value="F:GTP binding"/>
    <property type="evidence" value="ECO:0007669"/>
    <property type="project" value="InterPro"/>
</dbReference>
<dbReference type="Proteomes" id="UP000267029">
    <property type="component" value="Unassembled WGS sequence"/>
</dbReference>
<dbReference type="Gene3D" id="3.40.50.300">
    <property type="entry name" value="P-loop containing nucleotide triphosphate hydrolases"/>
    <property type="match status" value="1"/>
</dbReference>
<dbReference type="PANTHER" id="PTHR46005">
    <property type="entry name" value="RHO GTPASE-ACTIVATING PROTEIN 190"/>
    <property type="match status" value="1"/>
</dbReference>
<keyword evidence="2" id="KW-1185">Reference proteome</keyword>
<dbReference type="PANTHER" id="PTHR46005:SF4">
    <property type="entry name" value="RHO GTPASE-ACTIVATING PROTEIN 190"/>
    <property type="match status" value="1"/>
</dbReference>
<dbReference type="InterPro" id="IPR027417">
    <property type="entry name" value="P-loop_NTPase"/>
</dbReference>
<dbReference type="OrthoDB" id="9994905at2759"/>
<gene>
    <name evidence="1" type="ORF">MCOS_LOCUS1946</name>
</gene>
<dbReference type="InterPro" id="IPR051978">
    <property type="entry name" value="Rho-GAP_domain"/>
</dbReference>
<dbReference type="GO" id="GO:0008361">
    <property type="term" value="P:regulation of cell size"/>
    <property type="evidence" value="ECO:0007669"/>
    <property type="project" value="TreeGrafter"/>
</dbReference>
<dbReference type="GO" id="GO:0005829">
    <property type="term" value="C:cytosol"/>
    <property type="evidence" value="ECO:0007669"/>
    <property type="project" value="TreeGrafter"/>
</dbReference>
<dbReference type="EMBL" id="UXSR01000282">
    <property type="protein sequence ID" value="VDD75943.1"/>
    <property type="molecule type" value="Genomic_DNA"/>
</dbReference>
<dbReference type="STRING" id="53468.A0A0R3U5E9"/>
<dbReference type="Pfam" id="PF00071">
    <property type="entry name" value="Ras"/>
    <property type="match status" value="1"/>
</dbReference>
<name>A0A0R3U5E9_MESCO</name>
<proteinExistence type="predicted"/>
<evidence type="ECO:0000313" key="2">
    <source>
        <dbReference type="Proteomes" id="UP000267029"/>
    </source>
</evidence>